<dbReference type="Pfam" id="PF00656">
    <property type="entry name" value="Peptidase_C14"/>
    <property type="match status" value="1"/>
</dbReference>
<proteinExistence type="predicted"/>
<feature type="domain" description="Peptidase C14 caspase" evidence="1">
    <location>
        <begin position="5"/>
        <end position="256"/>
    </location>
</feature>
<dbReference type="GO" id="GO:0005737">
    <property type="term" value="C:cytoplasm"/>
    <property type="evidence" value="ECO:0007669"/>
    <property type="project" value="TreeGrafter"/>
</dbReference>
<name>A0A919IJG9_9ACTN</name>
<dbReference type="PANTHER" id="PTHR48104">
    <property type="entry name" value="METACASPASE-4"/>
    <property type="match status" value="1"/>
</dbReference>
<gene>
    <name evidence="2" type="ORF">Acy02nite_48100</name>
</gene>
<dbReference type="PANTHER" id="PTHR48104:SF30">
    <property type="entry name" value="METACASPASE-1"/>
    <property type="match status" value="1"/>
</dbReference>
<sequence length="595" mass="64643">MGAVFALLAGIDTYASETVPDLRGCRNDVLAAAAFLRTRCTSARVLRLLDAEATRAAVVDGIHRHLGQAGRGDTAVFWFSGHGSQVPVPDGLQHLETGPMMQTLVCADSRTPGVPDLLDKELSLLLDEIAGRGAHVAVVLDSCHSEGASRLTVRVRSARPSLHAARQRPPVLLPELGGRPYDAVGRPGARHVALAAARRHELARELELDGEQRGVFSWALLRALGRLGGSATYRELLTAARVLVEARIAEQVPQLYPIEPGITDQPFLGGATRLSEGLLIRHGRDGWELDAGACHGLPLAGGELRVARAGGGELREARVTRVLTERSLVTPLGWAPDQERQYPMVFSRVPLPATTVAGVPPEEIEHSAYVRLAGPDEEPELLVVGGTRIRTPEGEVPAGPGTRLQRLEHVARWRQIRALENPRSRLAGAVALEVIPKAPGNAPINGEIRLAYENGVPPRIYLRLYNRTNRRLYCVLLNLTSGYRVYTGLFPGAFVDARSAGWALDREPVEVSVPSRPGRLGRLWGRSPGVTRDWLKLLVAEEQFSSAPFVLPAVDRLGAPHQRSIRLRGPHHREDGESAYDWTAVTVPVVTENPQ</sequence>
<comment type="caution">
    <text evidence="2">The sequence shown here is derived from an EMBL/GenBank/DDBJ whole genome shotgun (WGS) entry which is preliminary data.</text>
</comment>
<keyword evidence="3" id="KW-1185">Reference proteome</keyword>
<dbReference type="InterPro" id="IPR011600">
    <property type="entry name" value="Pept_C14_caspase"/>
</dbReference>
<dbReference type="AlphaFoldDB" id="A0A919IJG9"/>
<dbReference type="EMBL" id="BOMH01000036">
    <property type="protein sequence ID" value="GID66929.1"/>
    <property type="molecule type" value="Genomic_DNA"/>
</dbReference>
<protein>
    <recommendedName>
        <fullName evidence="1">Peptidase C14 caspase domain-containing protein</fullName>
    </recommendedName>
</protein>
<reference evidence="2" key="1">
    <citation type="submission" date="2021-01" db="EMBL/GenBank/DDBJ databases">
        <title>Whole genome shotgun sequence of Actinoplanes cyaneus NBRC 14990.</title>
        <authorList>
            <person name="Komaki H."/>
            <person name="Tamura T."/>
        </authorList>
    </citation>
    <scope>NUCLEOTIDE SEQUENCE</scope>
    <source>
        <strain evidence="2">NBRC 14990</strain>
    </source>
</reference>
<dbReference type="Gene3D" id="3.40.50.1460">
    <property type="match status" value="1"/>
</dbReference>
<evidence type="ECO:0000313" key="3">
    <source>
        <dbReference type="Proteomes" id="UP000619479"/>
    </source>
</evidence>
<accession>A0A919IJG9</accession>
<dbReference type="RefSeq" id="WP_203744058.1">
    <property type="nucleotide sequence ID" value="NZ_BAAAUC010000001.1"/>
</dbReference>
<evidence type="ECO:0000259" key="1">
    <source>
        <dbReference type="Pfam" id="PF00656"/>
    </source>
</evidence>
<organism evidence="2 3">
    <name type="scientific">Actinoplanes cyaneus</name>
    <dbReference type="NCBI Taxonomy" id="52696"/>
    <lineage>
        <taxon>Bacteria</taxon>
        <taxon>Bacillati</taxon>
        <taxon>Actinomycetota</taxon>
        <taxon>Actinomycetes</taxon>
        <taxon>Micromonosporales</taxon>
        <taxon>Micromonosporaceae</taxon>
        <taxon>Actinoplanes</taxon>
    </lineage>
</organism>
<evidence type="ECO:0000313" key="2">
    <source>
        <dbReference type="EMBL" id="GID66929.1"/>
    </source>
</evidence>
<dbReference type="InterPro" id="IPR050452">
    <property type="entry name" value="Metacaspase"/>
</dbReference>
<dbReference type="GO" id="GO:0004197">
    <property type="term" value="F:cysteine-type endopeptidase activity"/>
    <property type="evidence" value="ECO:0007669"/>
    <property type="project" value="InterPro"/>
</dbReference>
<dbReference type="GO" id="GO:0006508">
    <property type="term" value="P:proteolysis"/>
    <property type="evidence" value="ECO:0007669"/>
    <property type="project" value="InterPro"/>
</dbReference>
<dbReference type="Proteomes" id="UP000619479">
    <property type="component" value="Unassembled WGS sequence"/>
</dbReference>